<accession>Q0SBN5</accession>
<evidence type="ECO:0000313" key="2">
    <source>
        <dbReference type="Proteomes" id="UP000008710"/>
    </source>
</evidence>
<dbReference type="HOGENOM" id="CLU_2424928_0_0_11"/>
<proteinExistence type="predicted"/>
<dbReference type="AlphaFoldDB" id="Q0SBN5"/>
<organism evidence="1 2">
    <name type="scientific">Rhodococcus jostii (strain RHA1)</name>
    <dbReference type="NCBI Taxonomy" id="101510"/>
    <lineage>
        <taxon>Bacteria</taxon>
        <taxon>Bacillati</taxon>
        <taxon>Actinomycetota</taxon>
        <taxon>Actinomycetes</taxon>
        <taxon>Mycobacteriales</taxon>
        <taxon>Nocardiaceae</taxon>
        <taxon>Rhodococcus</taxon>
    </lineage>
</organism>
<dbReference type="KEGG" id="rha:RHA1_ro03248"/>
<dbReference type="eggNOG" id="ENOG50323YC">
    <property type="taxonomic scope" value="Bacteria"/>
</dbReference>
<protein>
    <submittedName>
        <fullName evidence="1">Uncharacterized protein</fullName>
    </submittedName>
</protein>
<dbReference type="EMBL" id="CP000431">
    <property type="protein sequence ID" value="ABG95051.1"/>
    <property type="molecule type" value="Genomic_DNA"/>
</dbReference>
<dbReference type="Proteomes" id="UP000008710">
    <property type="component" value="Chromosome"/>
</dbReference>
<sequence length="91" mass="10245">MSLGCQELVPEPGFTLGHDCGLDQLLVERVVEILLEVGFVLEMGNQCVAGVVRSLSEVDTVSDIARVRYWVAEKFEVPLEFVDFNWSRWTA</sequence>
<reference evidence="2" key="1">
    <citation type="journal article" date="2006" name="Proc. Natl. Acad. Sci. U.S.A.">
        <title>The complete genome of Rhodococcus sp. RHA1 provides insights into a catabolic powerhouse.</title>
        <authorList>
            <person name="McLeod M.P."/>
            <person name="Warren R.L."/>
            <person name="Hsiao W.W.L."/>
            <person name="Araki N."/>
            <person name="Myhre M."/>
            <person name="Fernandes C."/>
            <person name="Miyazawa D."/>
            <person name="Wong W."/>
            <person name="Lillquist A.L."/>
            <person name="Wang D."/>
            <person name="Dosanjh M."/>
            <person name="Hara H."/>
            <person name="Petrescu A."/>
            <person name="Morin R.D."/>
            <person name="Yang G."/>
            <person name="Stott J.M."/>
            <person name="Schein J.E."/>
            <person name="Shin H."/>
            <person name="Smailus D."/>
            <person name="Siddiqui A.S."/>
            <person name="Marra M.A."/>
            <person name="Jones S.J.M."/>
            <person name="Holt R."/>
            <person name="Brinkman F.S.L."/>
            <person name="Miyauchi K."/>
            <person name="Fukuda M."/>
            <person name="Davies J.E."/>
            <person name="Mohn W.W."/>
            <person name="Eltis L.D."/>
        </authorList>
    </citation>
    <scope>NUCLEOTIDE SEQUENCE [LARGE SCALE GENOMIC DNA]</scope>
    <source>
        <strain evidence="2">RHA1</strain>
    </source>
</reference>
<name>Q0SBN5_RHOJR</name>
<evidence type="ECO:0000313" key="1">
    <source>
        <dbReference type="EMBL" id="ABG95051.1"/>
    </source>
</evidence>
<gene>
    <name evidence="1" type="ordered locus">RHA1_ro03248</name>
</gene>